<dbReference type="InterPro" id="IPR036927">
    <property type="entry name" value="Cyt_c_oxase-like_su1_sf"/>
</dbReference>
<sequence>MEKAKLYHTRFWLLSLCFFSLAAVFKFFFGNSYVDINVHDTYFVMAHADLFVLTGLWFGLCGLGYWILFRLKIRAFPWMHWAHFVLSLLPFLMISLVNLISPEPSFESLALLKRIDYAWFLVLLGFIVGQTLYFVNILTSTIKHKTN</sequence>
<gene>
    <name evidence="2" type="ORF">EZV76_04730</name>
</gene>
<dbReference type="EMBL" id="SNTZ01000001">
    <property type="protein sequence ID" value="THV61641.1"/>
    <property type="molecule type" value="Genomic_DNA"/>
</dbReference>
<name>A0A4S8RUR7_9FLAO</name>
<dbReference type="AlphaFoldDB" id="A0A4S8RUR7"/>
<proteinExistence type="predicted"/>
<evidence type="ECO:0000313" key="2">
    <source>
        <dbReference type="EMBL" id="THV61641.1"/>
    </source>
</evidence>
<keyword evidence="1" id="KW-0472">Membrane</keyword>
<keyword evidence="1" id="KW-0812">Transmembrane</keyword>
<keyword evidence="3" id="KW-1185">Reference proteome</keyword>
<dbReference type="Proteomes" id="UP000310406">
    <property type="component" value="Unassembled WGS sequence"/>
</dbReference>
<comment type="caution">
    <text evidence="2">The sequence shown here is derived from an EMBL/GenBank/DDBJ whole genome shotgun (WGS) entry which is preliminary data.</text>
</comment>
<feature type="transmembrane region" description="Helical" evidence="1">
    <location>
        <begin position="50"/>
        <end position="69"/>
    </location>
</feature>
<evidence type="ECO:0000256" key="1">
    <source>
        <dbReference type="SAM" id="Phobius"/>
    </source>
</evidence>
<reference evidence="2 3" key="1">
    <citation type="submission" date="2019-03" db="EMBL/GenBank/DDBJ databases">
        <title>Muricauda SCR12 sp.nov, a marine bacterium isolated from Pacific Ocean:the Okinawa trough.</title>
        <authorList>
            <person name="Liu L."/>
        </authorList>
    </citation>
    <scope>NUCLEOTIDE SEQUENCE [LARGE SCALE GENOMIC DNA]</scope>
    <source>
        <strain evidence="2 3">SCR12</strain>
    </source>
</reference>
<dbReference type="SUPFAM" id="SSF81442">
    <property type="entry name" value="Cytochrome c oxidase subunit I-like"/>
    <property type="match status" value="1"/>
</dbReference>
<feature type="transmembrane region" description="Helical" evidence="1">
    <location>
        <begin position="12"/>
        <end position="30"/>
    </location>
</feature>
<accession>A0A4S8RUR7</accession>
<organism evidence="2 3">
    <name type="scientific">Flagellimonas alvinocaridis</name>
    <dbReference type="NCBI Taxonomy" id="2530200"/>
    <lineage>
        <taxon>Bacteria</taxon>
        <taxon>Pseudomonadati</taxon>
        <taxon>Bacteroidota</taxon>
        <taxon>Flavobacteriia</taxon>
        <taxon>Flavobacteriales</taxon>
        <taxon>Flavobacteriaceae</taxon>
        <taxon>Flagellimonas</taxon>
    </lineage>
</organism>
<dbReference type="Gene3D" id="1.20.210.10">
    <property type="entry name" value="Cytochrome c oxidase-like, subunit I domain"/>
    <property type="match status" value="1"/>
</dbReference>
<protein>
    <submittedName>
        <fullName evidence="2">Uncharacterized protein</fullName>
    </submittedName>
</protein>
<keyword evidence="1" id="KW-1133">Transmembrane helix</keyword>
<evidence type="ECO:0000313" key="3">
    <source>
        <dbReference type="Proteomes" id="UP000310406"/>
    </source>
</evidence>
<feature type="transmembrane region" description="Helical" evidence="1">
    <location>
        <begin position="81"/>
        <end position="101"/>
    </location>
</feature>
<feature type="transmembrane region" description="Helical" evidence="1">
    <location>
        <begin position="117"/>
        <end position="138"/>
    </location>
</feature>